<keyword evidence="4 6" id="KW-1133">Transmembrane helix</keyword>
<organism evidence="7 8">
    <name type="scientific">Aspergillus violaceofuscus (strain CBS 115571)</name>
    <dbReference type="NCBI Taxonomy" id="1450538"/>
    <lineage>
        <taxon>Eukaryota</taxon>
        <taxon>Fungi</taxon>
        <taxon>Dikarya</taxon>
        <taxon>Ascomycota</taxon>
        <taxon>Pezizomycotina</taxon>
        <taxon>Eurotiomycetes</taxon>
        <taxon>Eurotiomycetidae</taxon>
        <taxon>Eurotiales</taxon>
        <taxon>Aspergillaceae</taxon>
        <taxon>Aspergillus</taxon>
    </lineage>
</organism>
<reference evidence="7 8" key="1">
    <citation type="submission" date="2018-02" db="EMBL/GenBank/DDBJ databases">
        <title>The genomes of Aspergillus section Nigri reveals drivers in fungal speciation.</title>
        <authorList>
            <consortium name="DOE Joint Genome Institute"/>
            <person name="Vesth T.C."/>
            <person name="Nybo J."/>
            <person name="Theobald S."/>
            <person name="Brandl J."/>
            <person name="Frisvad J.C."/>
            <person name="Nielsen K.F."/>
            <person name="Lyhne E.K."/>
            <person name="Kogle M.E."/>
            <person name="Kuo A."/>
            <person name="Riley R."/>
            <person name="Clum A."/>
            <person name="Nolan M."/>
            <person name="Lipzen A."/>
            <person name="Salamov A."/>
            <person name="Henrissat B."/>
            <person name="Wiebenga A."/>
            <person name="De vries R.P."/>
            <person name="Grigoriev I.V."/>
            <person name="Mortensen U.H."/>
            <person name="Andersen M.R."/>
            <person name="Baker S.E."/>
        </authorList>
    </citation>
    <scope>NUCLEOTIDE SEQUENCE [LARGE SCALE GENOMIC DNA]</scope>
    <source>
        <strain evidence="7 8">CBS 115571</strain>
    </source>
</reference>
<dbReference type="InterPro" id="IPR005828">
    <property type="entry name" value="MFS_sugar_transport-like"/>
</dbReference>
<dbReference type="STRING" id="1450538.A0A2V5GRU6"/>
<keyword evidence="5 6" id="KW-0472">Membrane</keyword>
<evidence type="ECO:0000256" key="3">
    <source>
        <dbReference type="ARBA" id="ARBA00022692"/>
    </source>
</evidence>
<dbReference type="EMBL" id="KZ825232">
    <property type="protein sequence ID" value="PYI13748.1"/>
    <property type="molecule type" value="Genomic_DNA"/>
</dbReference>
<feature type="transmembrane region" description="Helical" evidence="6">
    <location>
        <begin position="56"/>
        <end position="74"/>
    </location>
</feature>
<dbReference type="PANTHER" id="PTHR23511">
    <property type="entry name" value="SYNAPTIC VESICLE GLYCOPROTEIN 2"/>
    <property type="match status" value="1"/>
</dbReference>
<protein>
    <recommendedName>
        <fullName evidence="9">Major facilitator superfamily (MFS) profile domain-containing protein</fullName>
    </recommendedName>
</protein>
<dbReference type="GO" id="GO:0016020">
    <property type="term" value="C:membrane"/>
    <property type="evidence" value="ECO:0007669"/>
    <property type="project" value="UniProtKB-SubCell"/>
</dbReference>
<comment type="subcellular location">
    <subcellularLocation>
        <location evidence="1">Membrane</location>
        <topology evidence="1">Multi-pass membrane protein</topology>
    </subcellularLocation>
</comment>
<evidence type="ECO:0000256" key="5">
    <source>
        <dbReference type="ARBA" id="ARBA00023136"/>
    </source>
</evidence>
<evidence type="ECO:0000256" key="2">
    <source>
        <dbReference type="ARBA" id="ARBA00022448"/>
    </source>
</evidence>
<evidence type="ECO:0008006" key="9">
    <source>
        <dbReference type="Google" id="ProtNLM"/>
    </source>
</evidence>
<evidence type="ECO:0000313" key="7">
    <source>
        <dbReference type="EMBL" id="PYI13748.1"/>
    </source>
</evidence>
<feature type="transmembrane region" description="Helical" evidence="6">
    <location>
        <begin position="81"/>
        <end position="100"/>
    </location>
</feature>
<dbReference type="Pfam" id="PF00083">
    <property type="entry name" value="Sugar_tr"/>
    <property type="match status" value="1"/>
</dbReference>
<proteinExistence type="predicted"/>
<keyword evidence="8" id="KW-1185">Reference proteome</keyword>
<keyword evidence="3 6" id="KW-0812">Transmembrane</keyword>
<dbReference type="SUPFAM" id="SSF103473">
    <property type="entry name" value="MFS general substrate transporter"/>
    <property type="match status" value="1"/>
</dbReference>
<gene>
    <name evidence="7" type="ORF">BO99DRAFT_437994</name>
</gene>
<accession>A0A2V5GRU6</accession>
<dbReference type="InterPro" id="IPR036259">
    <property type="entry name" value="MFS_trans_sf"/>
</dbReference>
<evidence type="ECO:0000256" key="6">
    <source>
        <dbReference type="SAM" id="Phobius"/>
    </source>
</evidence>
<sequence>MFWMMVVARGVAGFGAGCEYPVCTTNATEAADETVYLRRKRGFPVASTTDLAVDHAIINLFYLPGCLIGGLLMYRIGRKQTMTLGFVLWAIWGFILGGTLQPVQSILPLFVMMYGIFNVLGEMGPGISTFLCAAESFPTPLRGHFLGLAAAVGKAGGSIGTEDDTNYRT</sequence>
<dbReference type="AlphaFoldDB" id="A0A2V5GRU6"/>
<dbReference type="PANTHER" id="PTHR23511:SF5">
    <property type="entry name" value="MAJOR FACILITATOR-TYPE TRANSPORTER HXNZ-RELATED"/>
    <property type="match status" value="1"/>
</dbReference>
<evidence type="ECO:0000313" key="8">
    <source>
        <dbReference type="Proteomes" id="UP000249829"/>
    </source>
</evidence>
<name>A0A2V5GRU6_ASPV1</name>
<evidence type="ECO:0000256" key="4">
    <source>
        <dbReference type="ARBA" id="ARBA00022989"/>
    </source>
</evidence>
<keyword evidence="2" id="KW-0813">Transport</keyword>
<evidence type="ECO:0000256" key="1">
    <source>
        <dbReference type="ARBA" id="ARBA00004141"/>
    </source>
</evidence>
<dbReference type="GO" id="GO:0022857">
    <property type="term" value="F:transmembrane transporter activity"/>
    <property type="evidence" value="ECO:0007669"/>
    <property type="project" value="InterPro"/>
</dbReference>
<dbReference type="Proteomes" id="UP000249829">
    <property type="component" value="Unassembled WGS sequence"/>
</dbReference>
<dbReference type="Gene3D" id="1.20.1250.20">
    <property type="entry name" value="MFS general substrate transporter like domains"/>
    <property type="match status" value="2"/>
</dbReference>